<keyword evidence="2" id="KW-1185">Reference proteome</keyword>
<name>A0A067RBY2_ZOONE</name>
<protein>
    <submittedName>
        <fullName evidence="1">Uncharacterized protein</fullName>
    </submittedName>
</protein>
<organism evidence="1 2">
    <name type="scientific">Zootermopsis nevadensis</name>
    <name type="common">Dampwood termite</name>
    <dbReference type="NCBI Taxonomy" id="136037"/>
    <lineage>
        <taxon>Eukaryota</taxon>
        <taxon>Metazoa</taxon>
        <taxon>Ecdysozoa</taxon>
        <taxon>Arthropoda</taxon>
        <taxon>Hexapoda</taxon>
        <taxon>Insecta</taxon>
        <taxon>Pterygota</taxon>
        <taxon>Neoptera</taxon>
        <taxon>Polyneoptera</taxon>
        <taxon>Dictyoptera</taxon>
        <taxon>Blattodea</taxon>
        <taxon>Blattoidea</taxon>
        <taxon>Termitoidae</taxon>
        <taxon>Termopsidae</taxon>
        <taxon>Zootermopsis</taxon>
    </lineage>
</organism>
<gene>
    <name evidence="1" type="ORF">L798_09619</name>
</gene>
<dbReference type="Proteomes" id="UP000027135">
    <property type="component" value="Unassembled WGS sequence"/>
</dbReference>
<accession>A0A067RBY2</accession>
<proteinExistence type="predicted"/>
<evidence type="ECO:0000313" key="1">
    <source>
        <dbReference type="EMBL" id="KDR16203.1"/>
    </source>
</evidence>
<dbReference type="InParanoid" id="A0A067RBY2"/>
<dbReference type="AlphaFoldDB" id="A0A067RBY2"/>
<dbReference type="EMBL" id="KK852804">
    <property type="protein sequence ID" value="KDR16203.1"/>
    <property type="molecule type" value="Genomic_DNA"/>
</dbReference>
<evidence type="ECO:0000313" key="2">
    <source>
        <dbReference type="Proteomes" id="UP000027135"/>
    </source>
</evidence>
<sequence length="147" mass="16584">MDVRYVWDSFAKNCLWTHKLQKSISNMSSISKIKSALALTICAVVMSLPEVHSAAQPIEFINCNAPVIGKDLSYATENGHISALTEINGTMFLFTDNDSSPKWLFYMGDFDIKSHTRNLGNLTDVRRTVLDLAYTLNEKKYCLRLSL</sequence>
<reference evidence="1 2" key="1">
    <citation type="journal article" date="2014" name="Nat. Commun.">
        <title>Molecular traces of alternative social organization in a termite genome.</title>
        <authorList>
            <person name="Terrapon N."/>
            <person name="Li C."/>
            <person name="Robertson H.M."/>
            <person name="Ji L."/>
            <person name="Meng X."/>
            <person name="Booth W."/>
            <person name="Chen Z."/>
            <person name="Childers C.P."/>
            <person name="Glastad K.M."/>
            <person name="Gokhale K."/>
            <person name="Gowin J."/>
            <person name="Gronenberg W."/>
            <person name="Hermansen R.A."/>
            <person name="Hu H."/>
            <person name="Hunt B.G."/>
            <person name="Huylmans A.K."/>
            <person name="Khalil S.M."/>
            <person name="Mitchell R.D."/>
            <person name="Munoz-Torres M.C."/>
            <person name="Mustard J.A."/>
            <person name="Pan H."/>
            <person name="Reese J.T."/>
            <person name="Scharf M.E."/>
            <person name="Sun F."/>
            <person name="Vogel H."/>
            <person name="Xiao J."/>
            <person name="Yang W."/>
            <person name="Yang Z."/>
            <person name="Yang Z."/>
            <person name="Zhou J."/>
            <person name="Zhu J."/>
            <person name="Brent C.S."/>
            <person name="Elsik C.G."/>
            <person name="Goodisman M.A."/>
            <person name="Liberles D.A."/>
            <person name="Roe R.M."/>
            <person name="Vargo E.L."/>
            <person name="Vilcinskas A."/>
            <person name="Wang J."/>
            <person name="Bornberg-Bauer E."/>
            <person name="Korb J."/>
            <person name="Zhang G."/>
            <person name="Liebig J."/>
        </authorList>
    </citation>
    <scope>NUCLEOTIDE SEQUENCE [LARGE SCALE GENOMIC DNA]</scope>
    <source>
        <tissue evidence="1">Whole organism</tissue>
    </source>
</reference>